<dbReference type="Gene3D" id="3.30.40.10">
    <property type="entry name" value="Zinc/RING finger domain, C3HC4 (zinc finger)"/>
    <property type="match status" value="1"/>
</dbReference>
<feature type="compositionally biased region" description="Basic and acidic residues" evidence="5">
    <location>
        <begin position="337"/>
        <end position="354"/>
    </location>
</feature>
<feature type="compositionally biased region" description="Basic and acidic residues" evidence="5">
    <location>
        <begin position="370"/>
        <end position="391"/>
    </location>
</feature>
<dbReference type="GeneID" id="13445114"/>
<dbReference type="SMART" id="SM00184">
    <property type="entry name" value="RING"/>
    <property type="match status" value="1"/>
</dbReference>
<keyword evidence="10" id="KW-1185">Reference proteome</keyword>
<feature type="transmembrane region" description="Helical" evidence="6">
    <location>
        <begin position="504"/>
        <end position="530"/>
    </location>
</feature>
<accession>F0VQ94</accession>
<feature type="compositionally biased region" description="Basic and acidic residues" evidence="5">
    <location>
        <begin position="400"/>
        <end position="409"/>
    </location>
</feature>
<dbReference type="InterPro" id="IPR001841">
    <property type="entry name" value="Znf_RING"/>
</dbReference>
<feature type="compositionally biased region" description="Basic and acidic residues" evidence="5">
    <location>
        <begin position="284"/>
        <end position="302"/>
    </location>
</feature>
<dbReference type="OMA" id="CEICRIP"/>
<feature type="transmembrane region" description="Helical" evidence="6">
    <location>
        <begin position="686"/>
        <end position="710"/>
    </location>
</feature>
<keyword evidence="2 4" id="KW-0863">Zinc-finger</keyword>
<reference evidence="8" key="1">
    <citation type="submission" date="2011-02" db="EMBL/GenBank/DDBJ databases">
        <authorList>
            <person name="Aslett M."/>
        </authorList>
    </citation>
    <scope>NUCLEOTIDE SEQUENCE</scope>
    <source>
        <strain evidence="8">Liverpool</strain>
    </source>
</reference>
<evidence type="ECO:0000256" key="4">
    <source>
        <dbReference type="PROSITE-ProRule" id="PRU00175"/>
    </source>
</evidence>
<feature type="region of interest" description="Disordered" evidence="5">
    <location>
        <begin position="20"/>
        <end position="52"/>
    </location>
</feature>
<protein>
    <submittedName>
        <fullName evidence="8">Putative zinc finger (C3HC4 RING finger) protein</fullName>
    </submittedName>
    <submittedName>
        <fullName evidence="9">Zinc finger (C3HC4 RING finger) protein,putative</fullName>
    </submittedName>
</protein>
<evidence type="ECO:0000256" key="6">
    <source>
        <dbReference type="SAM" id="Phobius"/>
    </source>
</evidence>
<keyword evidence="1" id="KW-0479">Metal-binding</keyword>
<dbReference type="Pfam" id="PF13639">
    <property type="entry name" value="zf-RING_2"/>
    <property type="match status" value="1"/>
</dbReference>
<proteinExistence type="predicted"/>
<dbReference type="AlphaFoldDB" id="F0VQ94"/>
<feature type="transmembrane region" description="Helical" evidence="6">
    <location>
        <begin position="438"/>
        <end position="460"/>
    </location>
</feature>
<dbReference type="PANTHER" id="PTHR45969:SF69">
    <property type="entry name" value="FINGER DOMAIN PROTEIN, PUTATIVE (AFU_ORTHOLOGUE AFUA_3G12190)-RELATED"/>
    <property type="match status" value="1"/>
</dbReference>
<reference evidence="10" key="3">
    <citation type="journal article" date="2012" name="PLoS Pathog.">
        <title>Comparative genomics of the apicomplexan parasites Toxoplasma gondii and Neospora caninum: Coccidia differing in host range and transmission strategy.</title>
        <authorList>
            <person name="Reid A.J."/>
            <person name="Vermont S.J."/>
            <person name="Cotton J.A."/>
            <person name="Harris D."/>
            <person name="Hill-Cawthorne G.A."/>
            <person name="Konen-Waisman S."/>
            <person name="Latham S.M."/>
            <person name="Mourier T."/>
            <person name="Norton R."/>
            <person name="Quail M.A."/>
            <person name="Sanders M."/>
            <person name="Shanmugam D."/>
            <person name="Sohal A."/>
            <person name="Wasmuth J.D."/>
            <person name="Brunk B."/>
            <person name="Grigg M.E."/>
            <person name="Howard J.C."/>
            <person name="Parkinson J."/>
            <person name="Roos D.S."/>
            <person name="Trees A.J."/>
            <person name="Berriman M."/>
            <person name="Pain A."/>
            <person name="Wastling J.M."/>
        </authorList>
    </citation>
    <scope>NUCLEOTIDE SEQUENCE [LARGE SCALE GENOMIC DNA]</scope>
    <source>
        <strain evidence="10">Liverpool</strain>
    </source>
</reference>
<dbReference type="EMBL" id="LN714487">
    <property type="protein sequence ID" value="CEL70634.1"/>
    <property type="molecule type" value="Genomic_DNA"/>
</dbReference>
<dbReference type="SUPFAM" id="SSF57850">
    <property type="entry name" value="RING/U-box"/>
    <property type="match status" value="1"/>
</dbReference>
<dbReference type="RefSeq" id="XP_003885917.1">
    <property type="nucleotide sequence ID" value="XM_003885868.1"/>
</dbReference>
<name>F0VQ94_NEOCL</name>
<dbReference type="GO" id="GO:0008270">
    <property type="term" value="F:zinc ion binding"/>
    <property type="evidence" value="ECO:0007669"/>
    <property type="project" value="UniProtKB-KW"/>
</dbReference>
<sequence>MESTTSVPHNCEFLPHSCKCSQQEPSLSAPGDVEGEECSPSLGSASPSSVSSPVASRAACAFCLSSACAAEPCQLDRARQRQGTVEDLALFRVFEDEDQDGEGLCDSTVSAVALEGCPECTDAAEDDEAARRNESLEMDAASNGETESPAATSGTARRVRRARGTSSWIAFRSSASLVWPPEIRTQLSSSSLASLHHEGDSGTSSSSVFDLPPPPDFHLSALLGSPCHSFVASCRSTFSASSTAGAELSAELPDALPQSPALLCSAPSLEGLLAPPAAPLPARRRQDEGRLGARHPREETRSPETGFSRFLRPRLPSWGVRTPGLGWVFWRRPEPAGVEEHAGPSEGRREDSSARGRPSPPDGEAPRAAARREEDRAPRAQEERAWREGRSLRHLSSGAERTDVGEDERSGSRLDMCRVNLARIGWKLHACGPNGTSLLFFILFLSMVCFPLVVAARVLFPPPLVPDYVLAIIPFFCFHCDASLTDPGLSRLRLPLMALHLVPLLALLGSALGATWVCHLACVPFFIVLLSRWPRAACLVCVVVQVHLELVLISCDICRIPGQGSQGWVLGVVVALVVTIVPWMFFLTVNSQLPQCTSASPLPCVIPSASALLLFCICLLWCLTNALLVSNLFSLFLNHAAEAAPTVRAKEASLLRRAVAASQIRRDRVTVSEATSSVFLGVSKNAWIRAVACFTASALGSSVFVFLYVFRDTLLPRPARRMRESRSMSVTSGLYGGRLHSISEGFEREESLETVDHAPGSRAESLSAGHRPGYSRGGSADSRGGSALYGRSVELVRTGSQREAEGRSWESVERRASDVEIEDWRQRAVRAAEIQRRLKTHRLPQTVDPRVSPKKNACNRALPVPSSKEKLASRAVHPFAHDAASVPARPTPDPSVSKASPASPMCTICQDALQGGSWVSEVPRCSHTFHAACLQSWLLHRGTCPNCNADLGEALLGESVEVVA</sequence>
<gene>
    <name evidence="9" type="ORF">BN1204_063170</name>
    <name evidence="8" type="ORF">NCLIV_063170</name>
</gene>
<dbReference type="eggNOG" id="ENOG502SFFQ">
    <property type="taxonomic scope" value="Eukaryota"/>
</dbReference>
<feature type="region of interest" description="Disordered" evidence="5">
    <location>
        <begin position="337"/>
        <end position="409"/>
    </location>
</feature>
<evidence type="ECO:0000256" key="1">
    <source>
        <dbReference type="ARBA" id="ARBA00022723"/>
    </source>
</evidence>
<dbReference type="GO" id="GO:0016567">
    <property type="term" value="P:protein ubiquitination"/>
    <property type="evidence" value="ECO:0007669"/>
    <property type="project" value="TreeGrafter"/>
</dbReference>
<feature type="region of interest" description="Disordered" evidence="5">
    <location>
        <begin position="750"/>
        <end position="785"/>
    </location>
</feature>
<evidence type="ECO:0000256" key="3">
    <source>
        <dbReference type="ARBA" id="ARBA00022833"/>
    </source>
</evidence>
<dbReference type="VEuPathDB" id="ToxoDB:NCLIV_063170"/>
<feature type="transmembrane region" description="Helical" evidence="6">
    <location>
        <begin position="537"/>
        <end position="562"/>
    </location>
</feature>
<dbReference type="OrthoDB" id="333709at2759"/>
<feature type="transmembrane region" description="Helical" evidence="6">
    <location>
        <begin position="568"/>
        <end position="589"/>
    </location>
</feature>
<feature type="domain" description="RING-type" evidence="7">
    <location>
        <begin position="906"/>
        <end position="948"/>
    </location>
</feature>
<dbReference type="EMBL" id="FR823393">
    <property type="protein sequence ID" value="CBZ55891.1"/>
    <property type="molecule type" value="Genomic_DNA"/>
</dbReference>
<dbReference type="GO" id="GO:0061630">
    <property type="term" value="F:ubiquitin protein ligase activity"/>
    <property type="evidence" value="ECO:0007669"/>
    <property type="project" value="TreeGrafter"/>
</dbReference>
<keyword evidence="6" id="KW-0472">Membrane</keyword>
<evidence type="ECO:0000313" key="9">
    <source>
        <dbReference type="EMBL" id="CEL70634.1"/>
    </source>
</evidence>
<reference evidence="9" key="4">
    <citation type="journal article" date="2015" name="PLoS ONE">
        <title>Comprehensive Evaluation of Toxoplasma gondii VEG and Neospora caninum LIV Genomes with Tachyzoite Stage Transcriptome and Proteome Defines Novel Transcript Features.</title>
        <authorList>
            <person name="Ramaprasad A."/>
            <person name="Mourier T."/>
            <person name="Naeem R."/>
            <person name="Malas T.B."/>
            <person name="Moussa E."/>
            <person name="Panigrahi A."/>
            <person name="Vermont S.J."/>
            <person name="Otto T.D."/>
            <person name="Wastling J."/>
            <person name="Pain A."/>
        </authorList>
    </citation>
    <scope>NUCLEOTIDE SEQUENCE</scope>
    <source>
        <strain evidence="9">Liverpool</strain>
    </source>
</reference>
<evidence type="ECO:0000256" key="5">
    <source>
        <dbReference type="SAM" id="MobiDB-lite"/>
    </source>
</evidence>
<keyword evidence="6" id="KW-0812">Transmembrane</keyword>
<dbReference type="PANTHER" id="PTHR45969">
    <property type="entry name" value="RING ZINC FINGER PROTEIN-RELATED"/>
    <property type="match status" value="1"/>
</dbReference>
<evidence type="ECO:0000313" key="10">
    <source>
        <dbReference type="Proteomes" id="UP000007494"/>
    </source>
</evidence>
<keyword evidence="6" id="KW-1133">Transmembrane helix</keyword>
<keyword evidence="3" id="KW-0862">Zinc</keyword>
<dbReference type="InParanoid" id="F0VQ94"/>
<dbReference type="InterPro" id="IPR013083">
    <property type="entry name" value="Znf_RING/FYVE/PHD"/>
</dbReference>
<organism evidence="8 10">
    <name type="scientific">Neospora caninum (strain Liverpool)</name>
    <dbReference type="NCBI Taxonomy" id="572307"/>
    <lineage>
        <taxon>Eukaryota</taxon>
        <taxon>Sar</taxon>
        <taxon>Alveolata</taxon>
        <taxon>Apicomplexa</taxon>
        <taxon>Conoidasida</taxon>
        <taxon>Coccidia</taxon>
        <taxon>Eucoccidiorida</taxon>
        <taxon>Eimeriorina</taxon>
        <taxon>Sarcocystidae</taxon>
        <taxon>Neospora</taxon>
    </lineage>
</organism>
<evidence type="ECO:0000256" key="2">
    <source>
        <dbReference type="ARBA" id="ARBA00022771"/>
    </source>
</evidence>
<feature type="compositionally biased region" description="Low complexity" evidence="5">
    <location>
        <begin position="39"/>
        <end position="52"/>
    </location>
</feature>
<feature type="transmembrane region" description="Helical" evidence="6">
    <location>
        <begin position="601"/>
        <end position="628"/>
    </location>
</feature>
<evidence type="ECO:0000313" key="8">
    <source>
        <dbReference type="EMBL" id="CBZ55891.1"/>
    </source>
</evidence>
<feature type="region of interest" description="Disordered" evidence="5">
    <location>
        <begin position="137"/>
        <end position="159"/>
    </location>
</feature>
<feature type="region of interest" description="Disordered" evidence="5">
    <location>
        <begin position="274"/>
        <end position="311"/>
    </location>
</feature>
<dbReference type="PROSITE" id="PS50089">
    <property type="entry name" value="ZF_RING_2"/>
    <property type="match status" value="1"/>
</dbReference>
<evidence type="ECO:0000259" key="7">
    <source>
        <dbReference type="PROSITE" id="PS50089"/>
    </source>
</evidence>
<dbReference type="Proteomes" id="UP000007494">
    <property type="component" value="Chromosome XII"/>
</dbReference>
<reference evidence="8" key="2">
    <citation type="submission" date="2011-03" db="EMBL/GenBank/DDBJ databases">
        <title>Comparative genomics and transcriptomics of Neospora caninum and Toxoplasma gondii.</title>
        <authorList>
            <person name="Reid A.J."/>
            <person name="Sohal A."/>
            <person name="Harris D."/>
            <person name="Quail M."/>
            <person name="Sanders M."/>
            <person name="Berriman M."/>
            <person name="Wastling J.M."/>
            <person name="Pain A."/>
        </authorList>
    </citation>
    <scope>NUCLEOTIDE SEQUENCE</scope>
    <source>
        <strain evidence="8">Liverpool</strain>
    </source>
</reference>